<dbReference type="EMBL" id="JAGFNK010000894">
    <property type="protein sequence ID" value="KAI9437770.1"/>
    <property type="molecule type" value="Genomic_DNA"/>
</dbReference>
<dbReference type="Proteomes" id="UP001207468">
    <property type="component" value="Unassembled WGS sequence"/>
</dbReference>
<evidence type="ECO:0000313" key="1">
    <source>
        <dbReference type="EMBL" id="KAI9437770.1"/>
    </source>
</evidence>
<comment type="caution">
    <text evidence="1">The sequence shown here is derived from an EMBL/GenBank/DDBJ whole genome shotgun (WGS) entry which is preliminary data.</text>
</comment>
<proteinExistence type="predicted"/>
<sequence>MLYKTDTRAFRGKWIDFIYDLQDRICKALEEEDGKARFIEDEWTRGEEGKGGGGRTRVIADGNVFEKGGVNTSVVYGKVTDTMRKQLQLEGDKWFACGLSLVIHPRNPYIPTTHANWRYFELYDVDGNVIDRWFGGGADLTPYYLFEEDAKHFHHTFKEAMEPFGNDLYPKYKQWCDTYFCNTHRDNEMRGIGGVFYDHLRVKDEEEAENLLGFQQANGNSFLQAYLPIVHKRKNIPYGDREIAWQEIRRGRYVEFNLIHDRGTLFGLKTNGRTESILMSLPPRARWAYNYQPEAGSEEAKLLQACLHPREWID</sequence>
<keyword evidence="2" id="KW-1185">Reference proteome</keyword>
<protein>
    <submittedName>
        <fullName evidence="1">Coproporphyrinogen oxidase</fullName>
    </submittedName>
</protein>
<name>A0ACC0TST6_9AGAM</name>
<organism evidence="1 2">
    <name type="scientific">Russula earlei</name>
    <dbReference type="NCBI Taxonomy" id="71964"/>
    <lineage>
        <taxon>Eukaryota</taxon>
        <taxon>Fungi</taxon>
        <taxon>Dikarya</taxon>
        <taxon>Basidiomycota</taxon>
        <taxon>Agaricomycotina</taxon>
        <taxon>Agaricomycetes</taxon>
        <taxon>Russulales</taxon>
        <taxon>Russulaceae</taxon>
        <taxon>Russula</taxon>
    </lineage>
</organism>
<accession>A0ACC0TST6</accession>
<reference evidence="1" key="1">
    <citation type="submission" date="2021-03" db="EMBL/GenBank/DDBJ databases">
        <title>Evolutionary priming and transition to the ectomycorrhizal habit in an iconic lineage of mushroom-forming fungi: is preadaptation a requirement?</title>
        <authorList>
            <consortium name="DOE Joint Genome Institute"/>
            <person name="Looney B.P."/>
            <person name="Miyauchi S."/>
            <person name="Morin E."/>
            <person name="Drula E."/>
            <person name="Courty P.E."/>
            <person name="Chicoki N."/>
            <person name="Fauchery L."/>
            <person name="Kohler A."/>
            <person name="Kuo A."/>
            <person name="LaButti K."/>
            <person name="Pangilinan J."/>
            <person name="Lipzen A."/>
            <person name="Riley R."/>
            <person name="Andreopoulos W."/>
            <person name="He G."/>
            <person name="Johnson J."/>
            <person name="Barry K.W."/>
            <person name="Grigoriev I.V."/>
            <person name="Nagy L."/>
            <person name="Hibbett D."/>
            <person name="Henrissat B."/>
            <person name="Matheny P.B."/>
            <person name="Labbe J."/>
            <person name="Martin A.F."/>
        </authorList>
    </citation>
    <scope>NUCLEOTIDE SEQUENCE</scope>
    <source>
        <strain evidence="1">BPL698</strain>
    </source>
</reference>
<gene>
    <name evidence="1" type="ORF">F5148DRAFT_989475</name>
</gene>
<evidence type="ECO:0000313" key="2">
    <source>
        <dbReference type="Proteomes" id="UP001207468"/>
    </source>
</evidence>